<dbReference type="PANTHER" id="PTHR32019">
    <property type="entry name" value="R3H DOMAIN-CONTAINING PROTEIN 4"/>
    <property type="match status" value="1"/>
</dbReference>
<dbReference type="EMBL" id="CACRXK020000226">
    <property type="protein sequence ID" value="CAB3979769.1"/>
    <property type="molecule type" value="Genomic_DNA"/>
</dbReference>
<dbReference type="PANTHER" id="PTHR32019:SF2">
    <property type="entry name" value="R3H DOMAIN-CONTAINING PROTEIN 4"/>
    <property type="match status" value="1"/>
</dbReference>
<dbReference type="Proteomes" id="UP001152795">
    <property type="component" value="Unassembled WGS sequence"/>
</dbReference>
<keyword evidence="3" id="KW-1185">Reference proteome</keyword>
<dbReference type="InterPro" id="IPR036867">
    <property type="entry name" value="R3H_dom_sf"/>
</dbReference>
<dbReference type="AlphaFoldDB" id="A0A6S7FUC7"/>
<proteinExistence type="predicted"/>
<feature type="domain" description="R3H-associated N-terminal" evidence="1">
    <location>
        <begin position="66"/>
        <end position="185"/>
    </location>
</feature>
<dbReference type="SUPFAM" id="SSF82708">
    <property type="entry name" value="R3H domain"/>
    <property type="match status" value="1"/>
</dbReference>
<protein>
    <submittedName>
        <fullName evidence="2">R3H domain-containing 4-like</fullName>
    </submittedName>
</protein>
<accession>A0A6S7FUC7</accession>
<evidence type="ECO:0000313" key="2">
    <source>
        <dbReference type="EMBL" id="CAB3979769.1"/>
    </source>
</evidence>
<sequence>MGVLNTQDRVKRAELLNSVIGDQVAVETSTVEVDQEVDINVTNDGQRLRHSQTSLKASRAPRPQSYIRNTGRKAKGCANSRKYENAVFLSQLIETEEFSDLSIADFMVKSTSAFEKLFEDQSQMNRWSEFVNLNGEDQDRYLCELSQVDSFETPVASRSTGTNSDLQIAAKSFQNVDSKIKSTLKGRNISMSGLKYFEEEMLSVFKDINEAVLISLIPSSMDRLLIHGICQYMNLTSQSHPRYVIQVENLKNQFHPPVMLLSQYLERIR</sequence>
<dbReference type="GO" id="GO:0003676">
    <property type="term" value="F:nucleic acid binding"/>
    <property type="evidence" value="ECO:0007669"/>
    <property type="project" value="InterPro"/>
</dbReference>
<evidence type="ECO:0000259" key="1">
    <source>
        <dbReference type="Pfam" id="PF13902"/>
    </source>
</evidence>
<dbReference type="Pfam" id="PF13902">
    <property type="entry name" value="R3H-assoc"/>
    <property type="match status" value="1"/>
</dbReference>
<dbReference type="OrthoDB" id="10248581at2759"/>
<comment type="caution">
    <text evidence="2">The sequence shown here is derived from an EMBL/GenBank/DDBJ whole genome shotgun (WGS) entry which is preliminary data.</text>
</comment>
<name>A0A6S7FUC7_PARCT</name>
<organism evidence="2 3">
    <name type="scientific">Paramuricea clavata</name>
    <name type="common">Red gorgonian</name>
    <name type="synonym">Violescent sea-whip</name>
    <dbReference type="NCBI Taxonomy" id="317549"/>
    <lineage>
        <taxon>Eukaryota</taxon>
        <taxon>Metazoa</taxon>
        <taxon>Cnidaria</taxon>
        <taxon>Anthozoa</taxon>
        <taxon>Octocorallia</taxon>
        <taxon>Malacalcyonacea</taxon>
        <taxon>Plexauridae</taxon>
        <taxon>Paramuricea</taxon>
    </lineage>
</organism>
<dbReference type="InterPro" id="IPR039629">
    <property type="entry name" value="R3HDM4"/>
</dbReference>
<dbReference type="InterPro" id="IPR025952">
    <property type="entry name" value="R3H-assoc_dom"/>
</dbReference>
<reference evidence="2" key="1">
    <citation type="submission" date="2020-04" db="EMBL/GenBank/DDBJ databases">
        <authorList>
            <person name="Alioto T."/>
            <person name="Alioto T."/>
            <person name="Gomez Garrido J."/>
        </authorList>
    </citation>
    <scope>NUCLEOTIDE SEQUENCE</scope>
    <source>
        <strain evidence="2">A484AB</strain>
    </source>
</reference>
<gene>
    <name evidence="2" type="ORF">PACLA_8A030059</name>
</gene>
<evidence type="ECO:0000313" key="3">
    <source>
        <dbReference type="Proteomes" id="UP001152795"/>
    </source>
</evidence>